<evidence type="ECO:0000256" key="9">
    <source>
        <dbReference type="ARBA" id="ARBA00022801"/>
    </source>
</evidence>
<keyword evidence="12" id="KW-0694">RNA-binding</keyword>
<comment type="catalytic activity">
    <reaction evidence="13">
        <text>Endonucleolytic cleavage of single-stranded RNA in A- and U-rich regions.</text>
        <dbReference type="EC" id="3.1.26.12"/>
    </reaction>
</comment>
<evidence type="ECO:0000256" key="4">
    <source>
        <dbReference type="ARBA" id="ARBA00005522"/>
    </source>
</evidence>
<dbReference type="InterPro" id="IPR003029">
    <property type="entry name" value="S1_domain"/>
</dbReference>
<dbReference type="FunFam" id="2.40.50.140:FF:000066">
    <property type="entry name" value="Ribonuclease E"/>
    <property type="match status" value="1"/>
</dbReference>
<proteinExistence type="inferred from homology"/>
<keyword evidence="7" id="KW-0819">tRNA processing</keyword>
<evidence type="ECO:0000256" key="16">
    <source>
        <dbReference type="SAM" id="MobiDB-lite"/>
    </source>
</evidence>
<evidence type="ECO:0000256" key="7">
    <source>
        <dbReference type="ARBA" id="ARBA00022694"/>
    </source>
</evidence>
<evidence type="ECO:0000256" key="6">
    <source>
        <dbReference type="ARBA" id="ARBA00022664"/>
    </source>
</evidence>
<dbReference type="Pfam" id="PF10150">
    <property type="entry name" value="RNase_E_G"/>
    <property type="match status" value="1"/>
</dbReference>
<dbReference type="SUPFAM" id="SSF50249">
    <property type="entry name" value="Nucleic acid-binding proteins"/>
    <property type="match status" value="1"/>
</dbReference>
<dbReference type="PANTHER" id="PTHR30001:SF0">
    <property type="entry name" value="RIBONUCLEASE G"/>
    <property type="match status" value="1"/>
</dbReference>
<feature type="compositionally biased region" description="Low complexity" evidence="16">
    <location>
        <begin position="17"/>
        <end position="49"/>
    </location>
</feature>
<dbReference type="InterPro" id="IPR012340">
    <property type="entry name" value="NA-bd_OB-fold"/>
</dbReference>
<feature type="compositionally biased region" description="Acidic residues" evidence="16">
    <location>
        <begin position="325"/>
        <end position="356"/>
    </location>
</feature>
<evidence type="ECO:0000256" key="10">
    <source>
        <dbReference type="ARBA" id="ARBA00022833"/>
    </source>
</evidence>
<feature type="compositionally biased region" description="Low complexity" evidence="16">
    <location>
        <begin position="212"/>
        <end position="225"/>
    </location>
</feature>
<accession>A0A246R9B1</accession>
<evidence type="ECO:0000256" key="2">
    <source>
        <dbReference type="ARBA" id="ARBA00001947"/>
    </source>
</evidence>
<evidence type="ECO:0000256" key="14">
    <source>
        <dbReference type="ARBA" id="ARBA00066879"/>
    </source>
</evidence>
<dbReference type="GO" id="GO:0006397">
    <property type="term" value="P:mRNA processing"/>
    <property type="evidence" value="ECO:0007669"/>
    <property type="project" value="UniProtKB-KW"/>
</dbReference>
<keyword evidence="6" id="KW-0507">mRNA processing</keyword>
<comment type="caution">
    <text evidence="18">The sequence shown here is derived from an EMBL/GenBank/DDBJ whole genome shotgun (WGS) entry which is preliminary data.</text>
</comment>
<name>A0A246R9B1_9ACTN</name>
<dbReference type="SMART" id="SM00316">
    <property type="entry name" value="S1"/>
    <property type="match status" value="1"/>
</dbReference>
<comment type="similarity">
    <text evidence="4">Belongs to the RNase E/G family.</text>
</comment>
<dbReference type="Proteomes" id="UP000197174">
    <property type="component" value="Unassembled WGS sequence"/>
</dbReference>
<dbReference type="PROSITE" id="PS50126">
    <property type="entry name" value="S1"/>
    <property type="match status" value="1"/>
</dbReference>
<dbReference type="InterPro" id="IPR019307">
    <property type="entry name" value="RNA-bd_AU-1/RNase_E/G"/>
</dbReference>
<dbReference type="InterPro" id="IPR004659">
    <property type="entry name" value="RNase_E/G"/>
</dbReference>
<evidence type="ECO:0000256" key="12">
    <source>
        <dbReference type="ARBA" id="ARBA00022884"/>
    </source>
</evidence>
<dbReference type="GO" id="GO:0003723">
    <property type="term" value="F:RNA binding"/>
    <property type="evidence" value="ECO:0007669"/>
    <property type="project" value="UniProtKB-KW"/>
</dbReference>
<dbReference type="EMBL" id="MZMV01000105">
    <property type="protein sequence ID" value="OWU97221.1"/>
    <property type="molecule type" value="Genomic_DNA"/>
</dbReference>
<feature type="compositionally biased region" description="Low complexity" evidence="16">
    <location>
        <begin position="69"/>
        <end position="82"/>
    </location>
</feature>
<dbReference type="GO" id="GO:0006364">
    <property type="term" value="P:rRNA processing"/>
    <property type="evidence" value="ECO:0007669"/>
    <property type="project" value="TreeGrafter"/>
</dbReference>
<keyword evidence="10" id="KW-0862">Zinc</keyword>
<feature type="compositionally biased region" description="Basic and acidic residues" evidence="16">
    <location>
        <begin position="437"/>
        <end position="446"/>
    </location>
</feature>
<feature type="compositionally biased region" description="Basic residues" evidence="16">
    <location>
        <begin position="359"/>
        <end position="373"/>
    </location>
</feature>
<gene>
    <name evidence="18" type="ORF">B5D80_31730</name>
</gene>
<dbReference type="OrthoDB" id="9804278at2"/>
<dbReference type="CDD" id="cd04453">
    <property type="entry name" value="S1_RNase_E"/>
    <property type="match status" value="1"/>
</dbReference>
<evidence type="ECO:0000256" key="13">
    <source>
        <dbReference type="ARBA" id="ARBA00050524"/>
    </source>
</evidence>
<feature type="region of interest" description="Disordered" evidence="16">
    <location>
        <begin position="141"/>
        <end position="475"/>
    </location>
</feature>
<feature type="compositionally biased region" description="Basic residues" evidence="16">
    <location>
        <begin position="50"/>
        <end position="59"/>
    </location>
</feature>
<feature type="compositionally biased region" description="Acidic residues" evidence="16">
    <location>
        <begin position="1008"/>
        <end position="1023"/>
    </location>
</feature>
<evidence type="ECO:0000256" key="11">
    <source>
        <dbReference type="ARBA" id="ARBA00022842"/>
    </source>
</evidence>
<dbReference type="GO" id="GO:0008995">
    <property type="term" value="F:ribonuclease E activity"/>
    <property type="evidence" value="ECO:0007669"/>
    <property type="project" value="UniProtKB-EC"/>
</dbReference>
<dbReference type="GO" id="GO:0008033">
    <property type="term" value="P:tRNA processing"/>
    <property type="evidence" value="ECO:0007669"/>
    <property type="project" value="UniProtKB-KW"/>
</dbReference>
<evidence type="ECO:0000259" key="17">
    <source>
        <dbReference type="PROSITE" id="PS50126"/>
    </source>
</evidence>
<dbReference type="AlphaFoldDB" id="A0A246R9B1"/>
<feature type="compositionally biased region" description="Low complexity" evidence="16">
    <location>
        <begin position="294"/>
        <end position="303"/>
    </location>
</feature>
<comment type="cofactor">
    <cofactor evidence="2">
        <name>Zn(2+)</name>
        <dbReference type="ChEBI" id="CHEBI:29105"/>
    </cofactor>
</comment>
<dbReference type="PANTHER" id="PTHR30001">
    <property type="entry name" value="RIBONUCLEASE"/>
    <property type="match status" value="1"/>
</dbReference>
<dbReference type="GO" id="GO:0046872">
    <property type="term" value="F:metal ion binding"/>
    <property type="evidence" value="ECO:0007669"/>
    <property type="project" value="UniProtKB-KW"/>
</dbReference>
<feature type="compositionally biased region" description="Low complexity" evidence="16">
    <location>
        <begin position="114"/>
        <end position="124"/>
    </location>
</feature>
<evidence type="ECO:0000256" key="8">
    <source>
        <dbReference type="ARBA" id="ARBA00022723"/>
    </source>
</evidence>
<keyword evidence="5" id="KW-0963">Cytoplasm</keyword>
<keyword evidence="11" id="KW-0460">Magnesium</keyword>
<keyword evidence="8" id="KW-0479">Metal-binding</keyword>
<evidence type="ECO:0000256" key="15">
    <source>
        <dbReference type="ARBA" id="ARBA00072999"/>
    </source>
</evidence>
<dbReference type="Gene3D" id="2.40.50.140">
    <property type="entry name" value="Nucleic acid-binding proteins"/>
    <property type="match status" value="1"/>
</dbReference>
<evidence type="ECO:0000256" key="3">
    <source>
        <dbReference type="ARBA" id="ARBA00004496"/>
    </source>
</evidence>
<feature type="domain" description="S1 motif" evidence="17">
    <location>
        <begin position="528"/>
        <end position="611"/>
    </location>
</feature>
<dbReference type="EC" id="3.1.26.12" evidence="14"/>
<reference evidence="18 19" key="1">
    <citation type="submission" date="2017-03" db="EMBL/GenBank/DDBJ databases">
        <title>Whole genome sequence of Micromonospora wenchangensis, isolated from mangrove soil.</title>
        <authorList>
            <person name="Yang H."/>
        </authorList>
    </citation>
    <scope>NUCLEOTIDE SEQUENCE [LARGE SCALE GENOMIC DNA]</scope>
    <source>
        <strain evidence="18 19">CCTCC AA 2012002</strain>
    </source>
</reference>
<dbReference type="RefSeq" id="WP_088647596.1">
    <property type="nucleotide sequence ID" value="NZ_MZMV01000105.1"/>
</dbReference>
<evidence type="ECO:0000313" key="19">
    <source>
        <dbReference type="Proteomes" id="UP000197174"/>
    </source>
</evidence>
<feature type="compositionally biased region" description="Low complexity" evidence="16">
    <location>
        <begin position="245"/>
        <end position="256"/>
    </location>
</feature>
<feature type="compositionally biased region" description="Low complexity" evidence="16">
    <location>
        <begin position="923"/>
        <end position="939"/>
    </location>
</feature>
<protein>
    <recommendedName>
        <fullName evidence="15">Ribonuclease E</fullName>
        <ecNumber evidence="14">3.1.26.12</ecNumber>
    </recommendedName>
</protein>
<feature type="compositionally biased region" description="Low complexity" evidence="16">
    <location>
        <begin position="193"/>
        <end position="202"/>
    </location>
</feature>
<keyword evidence="19" id="KW-1185">Reference proteome</keyword>
<evidence type="ECO:0000256" key="1">
    <source>
        <dbReference type="ARBA" id="ARBA00001946"/>
    </source>
</evidence>
<evidence type="ECO:0000313" key="18">
    <source>
        <dbReference type="EMBL" id="OWU97221.1"/>
    </source>
</evidence>
<feature type="compositionally biased region" description="Acidic residues" evidence="16">
    <location>
        <begin position="378"/>
        <end position="406"/>
    </location>
</feature>
<organism evidence="18 19">
    <name type="scientific">Micromonospora wenchangensis</name>
    <dbReference type="NCBI Taxonomy" id="1185415"/>
    <lineage>
        <taxon>Bacteria</taxon>
        <taxon>Bacillati</taxon>
        <taxon>Actinomycetota</taxon>
        <taxon>Actinomycetes</taxon>
        <taxon>Micromonosporales</taxon>
        <taxon>Micromonosporaceae</taxon>
        <taxon>Micromonospora</taxon>
    </lineage>
</organism>
<sequence>MLENEPEGGERTGSQPAGDTADSTIGTGAGAAATPPEGAAASTEGTAAPTRRRATRRRAAPLSQPELTGGAPAEASGSAPSATDESQQAEVIVPVAGELDSAPKTTRRRRKATPAKAAEEPVVVDGVEEGSAELVPPVKVTRTRRKKAVAPAATEPPVEAPTSPPAAEVVTGQASVGEVSAAQGDAPEEEPAVEAAAPTEPTVADEAEEPVVEQAVAEQPVAQEPASDRPAAGPASPVAGEQTGEVPPGVAVPAVDEPVEPAEPQPRTRRRRAAIAAPTVLFMAPQPEELPTFRVVEPGPVAEEPVEEPVETGRRRRRGRREAEPVEVVEVVEEEPTAEVGDTGEDESDEEDDDESAAARRRRRRGRRGRGRGKGGADEADEDETEEPAQAEAEGEGDDAEDEGDGDGLTRRRRRRRRRGAGDVEGGADDGVPTVVKIREPRKAVDEVQGVSGSTRLEAKRQRRRDGREQRRTRPPILSESEFLARREAVDRVMAVRQRGDRTQIAVLEDGVLVEHYVTRNSSGTMAGNVYLGKVQNVLPSMEAAFVDVGRGRNAVLYAGEVNWDSTGLEGRSRSIEQALRSGDSVLVQVTKDPIGHKGARLTSHVALSGRHLVYVPNGNASGISRKLPDTERKRLRDVLKKLVPDGAGVIVRTAAEGASEDELARDVKRLQAQWEDIQAKATAGGAPVLLYEEPDLVIRVVRDLFNEDFRELVIEGEQSYGMVESYLSHVSPDLVDRVRRHVGTADVFAEYRIDEQIIKGLDRKVFLPSGGSLVIDRTEAMTVIDVNTGKYTGSGGNLEETVTRNNLEAAEEIVRQLRLRDIGGIVVIDFIDMVLESNRELVLRRLTECLGRDRTKHQVTEITSLGLVQMTRKRIGAGLLEAFSEPCECCKGRGLVIHTEPVPEKPRTGGGAGERVKAVASAVAAPAAEPPATATTPSARRRARKAATTERAVVETTEAPEEAEVAAPAADNGYHDTMGYDLSRYEAQTPAAADAQTGESARLAGADDPDALGDSDGDDDGEAGTGRRRSRRGGARRRTRP</sequence>
<evidence type="ECO:0000256" key="5">
    <source>
        <dbReference type="ARBA" id="ARBA00022490"/>
    </source>
</evidence>
<dbReference type="GO" id="GO:0005737">
    <property type="term" value="C:cytoplasm"/>
    <property type="evidence" value="ECO:0007669"/>
    <property type="project" value="UniProtKB-SubCell"/>
</dbReference>
<keyword evidence="9" id="KW-0378">Hydrolase</keyword>
<feature type="region of interest" description="Disordered" evidence="16">
    <location>
        <begin position="1"/>
        <end position="124"/>
    </location>
</feature>
<feature type="region of interest" description="Disordered" evidence="16">
    <location>
        <begin position="923"/>
        <end position="1042"/>
    </location>
</feature>
<comment type="subcellular location">
    <subcellularLocation>
        <location evidence="3">Cytoplasm</location>
    </subcellularLocation>
</comment>
<feature type="compositionally biased region" description="Basic residues" evidence="16">
    <location>
        <begin position="1027"/>
        <end position="1042"/>
    </location>
</feature>
<comment type="cofactor">
    <cofactor evidence="1">
        <name>Mg(2+)</name>
        <dbReference type="ChEBI" id="CHEBI:18420"/>
    </cofactor>
</comment>
<dbReference type="NCBIfam" id="TIGR00757">
    <property type="entry name" value="RNaseEG"/>
    <property type="match status" value="1"/>
</dbReference>